<comment type="similarity">
    <text evidence="8 9">Belongs to the TonB-dependent receptor family.</text>
</comment>
<dbReference type="Pfam" id="PF07715">
    <property type="entry name" value="Plug"/>
    <property type="match status" value="1"/>
</dbReference>
<dbReference type="SUPFAM" id="SSF56935">
    <property type="entry name" value="Porins"/>
    <property type="match status" value="1"/>
</dbReference>
<evidence type="ECO:0000256" key="6">
    <source>
        <dbReference type="ARBA" id="ARBA00023136"/>
    </source>
</evidence>
<evidence type="ECO:0000256" key="7">
    <source>
        <dbReference type="ARBA" id="ARBA00023237"/>
    </source>
</evidence>
<dbReference type="GO" id="GO:0044718">
    <property type="term" value="P:siderophore transmembrane transport"/>
    <property type="evidence" value="ECO:0007669"/>
    <property type="project" value="TreeGrafter"/>
</dbReference>
<dbReference type="SUPFAM" id="SSF49464">
    <property type="entry name" value="Carboxypeptidase regulatory domain-like"/>
    <property type="match status" value="1"/>
</dbReference>
<organism evidence="13">
    <name type="scientific">Sediminibacterium sp. KACHI17</name>
    <dbReference type="NCBI Taxonomy" id="1751071"/>
    <lineage>
        <taxon>Bacteria</taxon>
        <taxon>Pseudomonadati</taxon>
        <taxon>Bacteroidota</taxon>
        <taxon>Chitinophagia</taxon>
        <taxon>Chitinophagales</taxon>
        <taxon>Chitinophagaceae</taxon>
        <taxon>Sediminibacterium</taxon>
    </lineage>
</organism>
<dbReference type="InterPro" id="IPR037066">
    <property type="entry name" value="Plug_dom_sf"/>
</dbReference>
<keyword evidence="2 8" id="KW-0813">Transport</keyword>
<dbReference type="Gene3D" id="2.60.40.1120">
    <property type="entry name" value="Carboxypeptidase-like, regulatory domain"/>
    <property type="match status" value="1"/>
</dbReference>
<evidence type="ECO:0000259" key="12">
    <source>
        <dbReference type="Pfam" id="PF07715"/>
    </source>
</evidence>
<dbReference type="InterPro" id="IPR036942">
    <property type="entry name" value="Beta-barrel_TonB_sf"/>
</dbReference>
<name>A0AAT9GJW8_9BACT</name>
<dbReference type="Pfam" id="PF13715">
    <property type="entry name" value="CarbopepD_reg_2"/>
    <property type="match status" value="1"/>
</dbReference>
<sequence length="760" mass="86005">MRQFLYAFFLGLLSTSANAQYASVAGRITESGNPVELATIRLMNTDIQIHSDVNGFYQLQNLNPGTYTLVVDQVGYQSFRKKIQLVSTQSLLLDIQLTPITSLVSDVVVTGTLKEVRKTESPVPVEVYTQTFFKKNPTPNIFDALQQINGVRPQLNCNICNTGDIHINGLEGPYTMVLIDGMPIVSSLASVYGLSGIPNALVERVEIVKGPASSLYGSEAVGGLINIITKKPQHAPSVYVDYMQTSWKEKNADLGFVWKPLQKAQVLTGINLYHYNDPIDKNKDGFTDVTLQQRISVFQKWNFQRKENRLLSVALRYYYEDRWGGEMNWNKRFRGGDSIYGESIYTKRWELTGQYQLPFKEKILYAVSYNDHDQDSRYGTTSYIARQKIFFQQLTWDKKSGAHDVLAGITARYTFYDDNTPATADPVGSKNIPNRNWLPGIFVQDEIRLNAKQQLLLGLRYDKHDVHGNIITPRLAFKWKTGDQESIRINAGSGFRVVNLFTEDHAALTGARKVVIKNELKPERSYNINLNYSKKLLTTRGVIWNFDISAWYTYFNNRIIADYESNPNEINYDNLNGHAISKGITLNTELSLLNGLKGMAGITLQEVATVNQGIKTQQILTEKITGTWSLSYRIKPWNLGIDYTGNFYGPMRLPLLGPLDPRSAHSPLWSIQNIQLVFSGMRSIELYGGVKNLLNWTPNKGNPFIIARTNDPFDKQVVYNTNGQVEATADNPYALSFDPTYVYAPNQGIRFFFGMRVSIK</sequence>
<dbReference type="Gene3D" id="2.170.130.10">
    <property type="entry name" value="TonB-dependent receptor, plug domain"/>
    <property type="match status" value="1"/>
</dbReference>
<accession>A0AAT9GJW8</accession>
<dbReference type="EMBL" id="AP029612">
    <property type="protein sequence ID" value="BFG70930.1"/>
    <property type="molecule type" value="Genomic_DNA"/>
</dbReference>
<dbReference type="GO" id="GO:0009279">
    <property type="term" value="C:cell outer membrane"/>
    <property type="evidence" value="ECO:0007669"/>
    <property type="project" value="UniProtKB-SubCell"/>
</dbReference>
<evidence type="ECO:0000256" key="8">
    <source>
        <dbReference type="PROSITE-ProRule" id="PRU01360"/>
    </source>
</evidence>
<feature type="chain" id="PRO_5043692195" evidence="10">
    <location>
        <begin position="20"/>
        <end position="760"/>
    </location>
</feature>
<dbReference type="InterPro" id="IPR012910">
    <property type="entry name" value="Plug_dom"/>
</dbReference>
<reference evidence="13" key="1">
    <citation type="submission" date="2024-02" db="EMBL/GenBank/DDBJ databases">
        <title>Sediminibacterium planktonica sp. nov. and Sediminibacterium longus sp. nov., isolated from surface lake and river water.</title>
        <authorList>
            <person name="Watanabe K."/>
            <person name="Takemine S."/>
            <person name="Ishii Y."/>
            <person name="Ogata Y."/>
            <person name="Shindo C."/>
            <person name="Suda W."/>
        </authorList>
    </citation>
    <scope>NUCLEOTIDE SEQUENCE</scope>
    <source>
        <strain evidence="13">KACHI17</strain>
    </source>
</reference>
<evidence type="ECO:0000256" key="4">
    <source>
        <dbReference type="ARBA" id="ARBA00022692"/>
    </source>
</evidence>
<dbReference type="GO" id="GO:0015344">
    <property type="term" value="F:siderophore uptake transmembrane transporter activity"/>
    <property type="evidence" value="ECO:0007669"/>
    <property type="project" value="TreeGrafter"/>
</dbReference>
<dbReference type="InterPro" id="IPR000531">
    <property type="entry name" value="Beta-barrel_TonB"/>
</dbReference>
<evidence type="ECO:0000256" key="2">
    <source>
        <dbReference type="ARBA" id="ARBA00022448"/>
    </source>
</evidence>
<dbReference type="InterPro" id="IPR039426">
    <property type="entry name" value="TonB-dep_rcpt-like"/>
</dbReference>
<dbReference type="PANTHER" id="PTHR30069:SF57">
    <property type="entry name" value="TONB-DEPENDENT RECEPTOR"/>
    <property type="match status" value="1"/>
</dbReference>
<protein>
    <submittedName>
        <fullName evidence="13">TonB-dependent receptor</fullName>
    </submittedName>
</protein>
<feature type="signal peptide" evidence="10">
    <location>
        <begin position="1"/>
        <end position="19"/>
    </location>
</feature>
<keyword evidence="10" id="KW-0732">Signal</keyword>
<evidence type="ECO:0000259" key="11">
    <source>
        <dbReference type="Pfam" id="PF00593"/>
    </source>
</evidence>
<dbReference type="PANTHER" id="PTHR30069">
    <property type="entry name" value="TONB-DEPENDENT OUTER MEMBRANE RECEPTOR"/>
    <property type="match status" value="1"/>
</dbReference>
<dbReference type="PROSITE" id="PS52016">
    <property type="entry name" value="TONB_DEPENDENT_REC_3"/>
    <property type="match status" value="1"/>
</dbReference>
<keyword evidence="4 8" id="KW-0812">Transmembrane</keyword>
<evidence type="ECO:0000256" key="5">
    <source>
        <dbReference type="ARBA" id="ARBA00023077"/>
    </source>
</evidence>
<proteinExistence type="inferred from homology"/>
<evidence type="ECO:0000256" key="10">
    <source>
        <dbReference type="SAM" id="SignalP"/>
    </source>
</evidence>
<dbReference type="AlphaFoldDB" id="A0AAT9GJW8"/>
<evidence type="ECO:0000256" key="1">
    <source>
        <dbReference type="ARBA" id="ARBA00004571"/>
    </source>
</evidence>
<comment type="subcellular location">
    <subcellularLocation>
        <location evidence="1 8">Cell outer membrane</location>
        <topology evidence="1 8">Multi-pass membrane protein</topology>
    </subcellularLocation>
</comment>
<dbReference type="Gene3D" id="2.40.170.20">
    <property type="entry name" value="TonB-dependent receptor, beta-barrel domain"/>
    <property type="match status" value="1"/>
</dbReference>
<feature type="domain" description="TonB-dependent receptor-like beta-barrel" evidence="11">
    <location>
        <begin position="279"/>
        <end position="649"/>
    </location>
</feature>
<evidence type="ECO:0000256" key="9">
    <source>
        <dbReference type="RuleBase" id="RU003357"/>
    </source>
</evidence>
<keyword evidence="6 8" id="KW-0472">Membrane</keyword>
<dbReference type="RefSeq" id="WP_353548567.1">
    <property type="nucleotide sequence ID" value="NZ_AP029612.1"/>
</dbReference>
<feature type="domain" description="TonB-dependent receptor plug" evidence="12">
    <location>
        <begin position="118"/>
        <end position="223"/>
    </location>
</feature>
<keyword evidence="7 8" id="KW-0998">Cell outer membrane</keyword>
<keyword evidence="3 8" id="KW-1134">Transmembrane beta strand</keyword>
<keyword evidence="13" id="KW-0675">Receptor</keyword>
<evidence type="ECO:0000256" key="3">
    <source>
        <dbReference type="ARBA" id="ARBA00022452"/>
    </source>
</evidence>
<gene>
    <name evidence="13" type="ORF">KACHI17_18110</name>
</gene>
<evidence type="ECO:0000313" key="13">
    <source>
        <dbReference type="EMBL" id="BFG70930.1"/>
    </source>
</evidence>
<dbReference type="InterPro" id="IPR008969">
    <property type="entry name" value="CarboxyPept-like_regulatory"/>
</dbReference>
<dbReference type="Pfam" id="PF00593">
    <property type="entry name" value="TonB_dep_Rec_b-barrel"/>
    <property type="match status" value="1"/>
</dbReference>
<keyword evidence="5 9" id="KW-0798">TonB box</keyword>